<feature type="region of interest" description="Disordered" evidence="1">
    <location>
        <begin position="1"/>
        <end position="24"/>
    </location>
</feature>
<reference evidence="3" key="2">
    <citation type="submission" date="2025-08" db="UniProtKB">
        <authorList>
            <consortium name="RefSeq"/>
        </authorList>
    </citation>
    <scope>IDENTIFICATION</scope>
    <source>
        <tissue evidence="3">Leaf</tissue>
    </source>
</reference>
<dbReference type="Proteomes" id="UP000189701">
    <property type="component" value="Unplaced"/>
</dbReference>
<feature type="compositionally biased region" description="Polar residues" evidence="1">
    <location>
        <begin position="1"/>
        <end position="22"/>
    </location>
</feature>
<evidence type="ECO:0000313" key="3">
    <source>
        <dbReference type="RefSeq" id="XP_009778187.1"/>
    </source>
</evidence>
<evidence type="ECO:0000256" key="1">
    <source>
        <dbReference type="SAM" id="MobiDB-lite"/>
    </source>
</evidence>
<feature type="non-terminal residue" evidence="3">
    <location>
        <position position="1"/>
    </location>
</feature>
<proteinExistence type="predicted"/>
<dbReference type="AlphaFoldDB" id="A0A1U7WDZ6"/>
<organism evidence="2 3">
    <name type="scientific">Nicotiana sylvestris</name>
    <name type="common">Wood tobacco</name>
    <name type="synonym">South American tobacco</name>
    <dbReference type="NCBI Taxonomy" id="4096"/>
    <lineage>
        <taxon>Eukaryota</taxon>
        <taxon>Viridiplantae</taxon>
        <taxon>Streptophyta</taxon>
        <taxon>Embryophyta</taxon>
        <taxon>Tracheophyta</taxon>
        <taxon>Spermatophyta</taxon>
        <taxon>Magnoliopsida</taxon>
        <taxon>eudicotyledons</taxon>
        <taxon>Gunneridae</taxon>
        <taxon>Pentapetalae</taxon>
        <taxon>asterids</taxon>
        <taxon>lamiids</taxon>
        <taxon>Solanales</taxon>
        <taxon>Solanaceae</taxon>
        <taxon>Nicotianoideae</taxon>
        <taxon>Nicotianeae</taxon>
        <taxon>Nicotiana</taxon>
    </lineage>
</organism>
<keyword evidence="2" id="KW-1185">Reference proteome</keyword>
<gene>
    <name evidence="3" type="primary">LOC104227609</name>
</gene>
<dbReference type="STRING" id="4096.A0A1U7WDZ6"/>
<accession>A0A1U7WDZ6</accession>
<name>A0A1U7WDZ6_NICSY</name>
<evidence type="ECO:0000313" key="2">
    <source>
        <dbReference type="Proteomes" id="UP000189701"/>
    </source>
</evidence>
<reference evidence="2" key="1">
    <citation type="journal article" date="2013" name="Genome Biol.">
        <title>Reference genomes and transcriptomes of Nicotiana sylvestris and Nicotiana tomentosiformis.</title>
        <authorList>
            <person name="Sierro N."/>
            <person name="Battey J.N."/>
            <person name="Ouadi S."/>
            <person name="Bovet L."/>
            <person name="Goepfert S."/>
            <person name="Bakaher N."/>
            <person name="Peitsch M.C."/>
            <person name="Ivanov N.V."/>
        </authorList>
    </citation>
    <scope>NUCLEOTIDE SEQUENCE [LARGE SCALE GENOMIC DNA]</scope>
</reference>
<dbReference type="RefSeq" id="XP_009778187.1">
    <property type="nucleotide sequence ID" value="XM_009779885.1"/>
</dbReference>
<protein>
    <submittedName>
        <fullName evidence="3">Uncharacterized protein LOC104227609</fullName>
    </submittedName>
</protein>
<sequence length="186" mass="20480">VLSLLSSQNLTVTSTSPANPSNAGGDEQARYHFCGCLVQVGRFTPISSRAAATRRVPQHREYTKSKVQVLFARIVFRTGLPYVGIETVVCNGRVGSCPRGGQMETRWVGSKARNADGYKLWFSGVMKGKNGVGILVDRELRESVVEVRRVNDRLMSIKLVVGRSTLNVISAYALQTGLDEEIKRCF</sequence>